<dbReference type="GO" id="GO:0008170">
    <property type="term" value="F:N-methyltransferase activity"/>
    <property type="evidence" value="ECO:0007669"/>
    <property type="project" value="InterPro"/>
</dbReference>
<keyword evidence="10" id="KW-0255">Endonuclease</keyword>
<dbReference type="InterPro" id="IPR051537">
    <property type="entry name" value="DNA_Adenine_Mtase"/>
</dbReference>
<evidence type="ECO:0000256" key="5">
    <source>
        <dbReference type="ARBA" id="ARBA00022691"/>
    </source>
</evidence>
<keyword evidence="6" id="KW-0680">Restriction system</keyword>
<dbReference type="Gene3D" id="1.20.1260.30">
    <property type="match status" value="2"/>
</dbReference>
<dbReference type="PANTHER" id="PTHR42933">
    <property type="entry name" value="SLR6095 PROTEIN"/>
    <property type="match status" value="1"/>
</dbReference>
<evidence type="ECO:0000256" key="3">
    <source>
        <dbReference type="ARBA" id="ARBA00022603"/>
    </source>
</evidence>
<dbReference type="Proteomes" id="UP000055702">
    <property type="component" value="Unassembled WGS sequence"/>
</dbReference>
<evidence type="ECO:0000256" key="7">
    <source>
        <dbReference type="ARBA" id="ARBA00047942"/>
    </source>
</evidence>
<dbReference type="GO" id="GO:0003677">
    <property type="term" value="F:DNA binding"/>
    <property type="evidence" value="ECO:0007669"/>
    <property type="project" value="InterPro"/>
</dbReference>
<evidence type="ECO:0000313" key="11">
    <source>
        <dbReference type="Proteomes" id="UP000055702"/>
    </source>
</evidence>
<dbReference type="InterPro" id="IPR029063">
    <property type="entry name" value="SAM-dependent_MTases_sf"/>
</dbReference>
<evidence type="ECO:0000256" key="2">
    <source>
        <dbReference type="ARBA" id="ARBA00011900"/>
    </source>
</evidence>
<keyword evidence="10" id="KW-0378">Hydrolase</keyword>
<dbReference type="REBASE" id="149619">
    <property type="entry name" value="M.Sfr630ORF180P"/>
</dbReference>
<dbReference type="GO" id="GO:0004519">
    <property type="term" value="F:endonuclease activity"/>
    <property type="evidence" value="ECO:0007669"/>
    <property type="project" value="UniProtKB-KW"/>
</dbReference>
<keyword evidence="3" id="KW-0489">Methyltransferase</keyword>
<evidence type="ECO:0000259" key="9">
    <source>
        <dbReference type="Pfam" id="PF12161"/>
    </source>
</evidence>
<dbReference type="GO" id="GO:0009307">
    <property type="term" value="P:DNA restriction-modification system"/>
    <property type="evidence" value="ECO:0007669"/>
    <property type="project" value="UniProtKB-KW"/>
</dbReference>
<proteinExistence type="inferred from homology"/>
<sequence>MAIKKNELYSSLWASCDELRGGMDASQYKDYVLTMLFMKYVSDKFKGDPYGMIVVPKGATFDDMVAAKNDKEIGDKINKIIAALAEENDLKGVIDVADFNDEDKLGKGKEMVDRLTKLVGIFQGLDLSDNRADGDDLLGDAYEYLMRHFATESGKSKGQFYTPSEVSQILAKVVGITKDTSQDATVYDPTCGSGSLLLKANNEAPRGLSIFGQEMDNATSALARMNMILHNNATAKIVKGNTLSSPEWKDSNDTLKTFDFAVANPPFSNKNWTSGLNPKQDMYKRFTWGIPPEKNGDYTFLLHIITSLKSTGKGAVILPHGVLFRGNAEANIRENLIKQGYIKGIIGLPANLFYGTGIPACIIVIDKQHAQKAAISVVDGVQSKVEGRSIFMIDASKGFIKDGNKNRLRSQDIHKIVDVFNKGLELARFSRLVTIDEIAKNDYNLNIPRYIDSSEPEDLHDLSAHLQGGIPNRDIDALERYWQVFPNIRATLFSSDQQQSARPGYSQCLIEASKVKASILAHSEFKEFASRSLLPFKKWLKQAALSEINQGDSPKELIHEISDWLLTAYANSELLSKYDIYQILMDYWADTMQDDVYVIVQDGWPAGNVVRELVVSKGEKLKETPDLIIGKKKYKAELIPPHLIVARYFAAQQSHIDDLQVKQDNATQALESYIEDNSSAGTGSGDDGLLVEALNDKDKVTKASIAARLKLACDSAEIKALKQATKLFTGEATAKKLVKEAQDVLDLAVFNHYPTLSLDDVKALIIEDKWLATLQTNIISEIERVTQQMANRVKELEERYSTPLPILTKSVDTLSDKVAKHLKAMGLE</sequence>
<dbReference type="PROSITE" id="PS00092">
    <property type="entry name" value="N6_MTASE"/>
    <property type="match status" value="1"/>
</dbReference>
<keyword evidence="5" id="KW-0949">S-adenosyl-L-methionine</keyword>
<gene>
    <name evidence="10" type="ORF">AWJ07_00180</name>
</gene>
<organism evidence="10">
    <name type="scientific">Shewanella frigidimarina</name>
    <dbReference type="NCBI Taxonomy" id="56812"/>
    <lineage>
        <taxon>Bacteria</taxon>
        <taxon>Pseudomonadati</taxon>
        <taxon>Pseudomonadota</taxon>
        <taxon>Gammaproteobacteria</taxon>
        <taxon>Alteromonadales</taxon>
        <taxon>Shewanellaceae</taxon>
        <taxon>Shewanella</taxon>
    </lineage>
</organism>
<evidence type="ECO:0000256" key="6">
    <source>
        <dbReference type="ARBA" id="ARBA00022747"/>
    </source>
</evidence>
<evidence type="ECO:0000313" key="10">
    <source>
        <dbReference type="EMBL" id="KVX03033.1"/>
    </source>
</evidence>
<feature type="domain" description="DNA methylase adenine-specific" evidence="8">
    <location>
        <begin position="135"/>
        <end position="457"/>
    </location>
</feature>
<evidence type="ECO:0000256" key="4">
    <source>
        <dbReference type="ARBA" id="ARBA00022679"/>
    </source>
</evidence>
<dbReference type="GO" id="GO:0032259">
    <property type="term" value="P:methylation"/>
    <property type="evidence" value="ECO:0007669"/>
    <property type="project" value="UniProtKB-KW"/>
</dbReference>
<feature type="domain" description="N6 adenine-specific DNA methyltransferase N-terminal" evidence="9">
    <location>
        <begin position="10"/>
        <end position="122"/>
    </location>
</feature>
<dbReference type="InterPro" id="IPR038333">
    <property type="entry name" value="T1MK-like_N_sf"/>
</dbReference>
<dbReference type="EMBL" id="LRDC01000001">
    <property type="protein sequence ID" value="KVX03033.1"/>
    <property type="molecule type" value="Genomic_DNA"/>
</dbReference>
<dbReference type="InterPro" id="IPR003356">
    <property type="entry name" value="DNA_methylase_A-5"/>
</dbReference>
<dbReference type="AlphaFoldDB" id="A0A106C2G5"/>
<name>A0A106C2G5_SHEFR</name>
<dbReference type="Pfam" id="PF02384">
    <property type="entry name" value="N6_Mtase"/>
    <property type="match status" value="1"/>
</dbReference>
<dbReference type="NCBIfam" id="TIGR00497">
    <property type="entry name" value="hsdM"/>
    <property type="match status" value="1"/>
</dbReference>
<dbReference type="InterPro" id="IPR022749">
    <property type="entry name" value="D12N6_MeTrfase_N"/>
</dbReference>
<comment type="catalytic activity">
    <reaction evidence="7">
        <text>a 2'-deoxyadenosine in DNA + S-adenosyl-L-methionine = an N(6)-methyl-2'-deoxyadenosine in DNA + S-adenosyl-L-homocysteine + H(+)</text>
        <dbReference type="Rhea" id="RHEA:15197"/>
        <dbReference type="Rhea" id="RHEA-COMP:12418"/>
        <dbReference type="Rhea" id="RHEA-COMP:12419"/>
        <dbReference type="ChEBI" id="CHEBI:15378"/>
        <dbReference type="ChEBI" id="CHEBI:57856"/>
        <dbReference type="ChEBI" id="CHEBI:59789"/>
        <dbReference type="ChEBI" id="CHEBI:90615"/>
        <dbReference type="ChEBI" id="CHEBI:90616"/>
        <dbReference type="EC" id="2.1.1.72"/>
    </reaction>
</comment>
<evidence type="ECO:0000259" key="8">
    <source>
        <dbReference type="Pfam" id="PF02384"/>
    </source>
</evidence>
<dbReference type="SUPFAM" id="SSF53335">
    <property type="entry name" value="S-adenosyl-L-methionine-dependent methyltransferases"/>
    <property type="match status" value="1"/>
</dbReference>
<comment type="caution">
    <text evidence="10">The sequence shown here is derived from an EMBL/GenBank/DDBJ whole genome shotgun (WGS) entry which is preliminary data.</text>
</comment>
<accession>A0A106C2G5</accession>
<comment type="similarity">
    <text evidence="1">Belongs to the N(4)/N(6)-methyltransferase family.</text>
</comment>
<keyword evidence="10" id="KW-0540">Nuclease</keyword>
<dbReference type="InterPro" id="IPR002052">
    <property type="entry name" value="DNA_methylase_N6_adenine_CS"/>
</dbReference>
<dbReference type="Gene3D" id="3.40.50.150">
    <property type="entry name" value="Vaccinia Virus protein VP39"/>
    <property type="match status" value="1"/>
</dbReference>
<dbReference type="Pfam" id="PF12161">
    <property type="entry name" value="HsdM_N"/>
    <property type="match status" value="1"/>
</dbReference>
<evidence type="ECO:0000256" key="1">
    <source>
        <dbReference type="ARBA" id="ARBA00006594"/>
    </source>
</evidence>
<dbReference type="RefSeq" id="WP_059743428.1">
    <property type="nucleotide sequence ID" value="NZ_LRDC01000001.1"/>
</dbReference>
<dbReference type="InterPro" id="IPR004546">
    <property type="entry name" value="Restrct_endonuc_T1M"/>
</dbReference>
<keyword evidence="4" id="KW-0808">Transferase</keyword>
<reference evidence="10 11" key="1">
    <citation type="submission" date="2016-01" db="EMBL/GenBank/DDBJ databases">
        <title>Draft genome of the antarctic isolate Shewanella frigidimarina Ag06-30.</title>
        <authorList>
            <person name="Parmeciano Di Noto G."/>
            <person name="Vazquez S."/>
            <person name="Mac Cormack W."/>
            <person name="Iriarte A."/>
            <person name="Quiroga C."/>
        </authorList>
    </citation>
    <scope>NUCLEOTIDE SEQUENCE [LARGE SCALE GENOMIC DNA]</scope>
    <source>
        <strain evidence="10 11">Ag06-30</strain>
    </source>
</reference>
<dbReference type="EC" id="2.1.1.72" evidence="2"/>
<dbReference type="PANTHER" id="PTHR42933:SF3">
    <property type="entry name" value="TYPE I RESTRICTION ENZYME MJAVIII METHYLASE SUBUNIT"/>
    <property type="match status" value="1"/>
</dbReference>
<dbReference type="PRINTS" id="PR00507">
    <property type="entry name" value="N12N6MTFRASE"/>
</dbReference>
<dbReference type="GO" id="GO:0009007">
    <property type="term" value="F:site-specific DNA-methyltransferase (adenine-specific) activity"/>
    <property type="evidence" value="ECO:0007669"/>
    <property type="project" value="UniProtKB-EC"/>
</dbReference>
<protein>
    <recommendedName>
        <fullName evidence="2">site-specific DNA-methyltransferase (adenine-specific)</fullName>
        <ecNumber evidence="2">2.1.1.72</ecNumber>
    </recommendedName>
</protein>